<dbReference type="GO" id="GO:0003924">
    <property type="term" value="F:GTPase activity"/>
    <property type="evidence" value="ECO:0007669"/>
    <property type="project" value="InterPro"/>
</dbReference>
<evidence type="ECO:0000256" key="8">
    <source>
        <dbReference type="ARBA" id="ARBA00022927"/>
    </source>
</evidence>
<dbReference type="InterPro" id="IPR027417">
    <property type="entry name" value="P-loop_NTPase"/>
</dbReference>
<evidence type="ECO:0000256" key="5">
    <source>
        <dbReference type="ARBA" id="ARBA00022483"/>
    </source>
</evidence>
<protein>
    <recommendedName>
        <fullName evidence="3">Ciliogenesis and planar polarity effector 2</fullName>
    </recommendedName>
    <alternativeName>
        <fullName evidence="13">REM2- and Rab-like small GTPase 1</fullName>
    </alternativeName>
</protein>
<dbReference type="AlphaFoldDB" id="A0AAW2G709"/>
<evidence type="ECO:0000256" key="13">
    <source>
        <dbReference type="ARBA" id="ARBA00030243"/>
    </source>
</evidence>
<proteinExistence type="inferred from homology"/>
<evidence type="ECO:0000256" key="3">
    <source>
        <dbReference type="ARBA" id="ARBA00021423"/>
    </source>
</evidence>
<keyword evidence="6" id="KW-0963">Cytoplasm</keyword>
<evidence type="ECO:0000256" key="12">
    <source>
        <dbReference type="ARBA" id="ARBA00023273"/>
    </source>
</evidence>
<comment type="subcellular location">
    <subcellularLocation>
        <location evidence="1">Cytoplasm</location>
        <location evidence="1">Cytoskeleton</location>
        <location evidence="1">Cilium basal body</location>
    </subcellularLocation>
</comment>
<reference evidence="14 15" key="1">
    <citation type="submission" date="2023-03" db="EMBL/GenBank/DDBJ databases">
        <title>High recombination rates correlate with genetic variation in Cardiocondyla obscurior ants.</title>
        <authorList>
            <person name="Errbii M."/>
        </authorList>
    </citation>
    <scope>NUCLEOTIDE SEQUENCE [LARGE SCALE GENOMIC DNA]</scope>
    <source>
        <strain evidence="14">Alpha-2009</strain>
        <tissue evidence="14">Whole body</tissue>
    </source>
</reference>
<evidence type="ECO:0000256" key="1">
    <source>
        <dbReference type="ARBA" id="ARBA00004120"/>
    </source>
</evidence>
<evidence type="ECO:0000256" key="9">
    <source>
        <dbReference type="ARBA" id="ARBA00023069"/>
    </source>
</evidence>
<evidence type="ECO:0000256" key="4">
    <source>
        <dbReference type="ARBA" id="ARBA00022448"/>
    </source>
</evidence>
<keyword evidence="9" id="KW-0969">Cilium</keyword>
<keyword evidence="10" id="KW-0547">Nucleotide-binding</keyword>
<evidence type="ECO:0000313" key="14">
    <source>
        <dbReference type="EMBL" id="KAL0123034.1"/>
    </source>
</evidence>
<dbReference type="SUPFAM" id="SSF52540">
    <property type="entry name" value="P-loop containing nucleoside triphosphate hydrolases"/>
    <property type="match status" value="1"/>
</dbReference>
<keyword evidence="12" id="KW-0966">Cell projection</keyword>
<keyword evidence="8" id="KW-0653">Protein transport</keyword>
<keyword evidence="10" id="KW-0342">GTP-binding</keyword>
<dbReference type="GO" id="GO:0030030">
    <property type="term" value="P:cell projection organization"/>
    <property type="evidence" value="ECO:0007669"/>
    <property type="project" value="UniProtKB-KW"/>
</dbReference>
<evidence type="ECO:0000256" key="10">
    <source>
        <dbReference type="ARBA" id="ARBA00023134"/>
    </source>
</evidence>
<dbReference type="Proteomes" id="UP001430953">
    <property type="component" value="Unassembled WGS sequence"/>
</dbReference>
<dbReference type="EMBL" id="JADYXP020000006">
    <property type="protein sequence ID" value="KAL0123034.1"/>
    <property type="molecule type" value="Genomic_DNA"/>
</dbReference>
<dbReference type="PANTHER" id="PTHR14983:SF1">
    <property type="entry name" value="CILIOGENESIS AND PLANAR POLARITY EFFECTOR 2"/>
    <property type="match status" value="1"/>
</dbReference>
<evidence type="ECO:0000256" key="11">
    <source>
        <dbReference type="ARBA" id="ARBA00023212"/>
    </source>
</evidence>
<evidence type="ECO:0000313" key="15">
    <source>
        <dbReference type="Proteomes" id="UP001430953"/>
    </source>
</evidence>
<keyword evidence="11" id="KW-0206">Cytoskeleton</keyword>
<dbReference type="PANTHER" id="PTHR14983">
    <property type="entry name" value="CILIOGENESIS AND PLANAR POLARITY EFFECTOR 2"/>
    <property type="match status" value="1"/>
</dbReference>
<dbReference type="InterPro" id="IPR039677">
    <property type="entry name" value="RSG1"/>
</dbReference>
<evidence type="ECO:0000256" key="7">
    <source>
        <dbReference type="ARBA" id="ARBA00022794"/>
    </source>
</evidence>
<gene>
    <name evidence="14" type="ORF">PUN28_007575</name>
</gene>
<dbReference type="InterPro" id="IPR001806">
    <property type="entry name" value="Small_GTPase"/>
</dbReference>
<dbReference type="GO" id="GO:0005525">
    <property type="term" value="F:GTP binding"/>
    <property type="evidence" value="ECO:0007669"/>
    <property type="project" value="UniProtKB-KW"/>
</dbReference>
<comment type="similarity">
    <text evidence="2">Belongs to the small GTPase superfamily. Rab family.</text>
</comment>
<accession>A0AAW2G709</accession>
<keyword evidence="5" id="KW-0268">Exocytosis</keyword>
<evidence type="ECO:0000256" key="2">
    <source>
        <dbReference type="ARBA" id="ARBA00006270"/>
    </source>
</evidence>
<name>A0AAW2G709_9HYME</name>
<keyword evidence="7" id="KW-0970">Cilium biogenesis/degradation</keyword>
<comment type="caution">
    <text evidence="14">The sequence shown here is derived from an EMBL/GenBank/DDBJ whole genome shotgun (WGS) entry which is preliminary data.</text>
</comment>
<organism evidence="14 15">
    <name type="scientific">Cardiocondyla obscurior</name>
    <dbReference type="NCBI Taxonomy" id="286306"/>
    <lineage>
        <taxon>Eukaryota</taxon>
        <taxon>Metazoa</taxon>
        <taxon>Ecdysozoa</taxon>
        <taxon>Arthropoda</taxon>
        <taxon>Hexapoda</taxon>
        <taxon>Insecta</taxon>
        <taxon>Pterygota</taxon>
        <taxon>Neoptera</taxon>
        <taxon>Endopterygota</taxon>
        <taxon>Hymenoptera</taxon>
        <taxon>Apocrita</taxon>
        <taxon>Aculeata</taxon>
        <taxon>Formicoidea</taxon>
        <taxon>Formicidae</taxon>
        <taxon>Myrmicinae</taxon>
        <taxon>Cardiocondyla</taxon>
    </lineage>
</organism>
<dbReference type="GO" id="GO:0006887">
    <property type="term" value="P:exocytosis"/>
    <property type="evidence" value="ECO:0007669"/>
    <property type="project" value="UniProtKB-KW"/>
</dbReference>
<dbReference type="Gene3D" id="3.40.50.300">
    <property type="entry name" value="P-loop containing nucleotide triphosphate hydrolases"/>
    <property type="match status" value="1"/>
</dbReference>
<sequence>MNAINMNWLSSAEGESLVHYFYVNSSKKRRFYGILERPSLPSSIEEVTYKIFMIGRSGVGKTSVVARLAGILDSNSYTETSGIRKTNVYWPVKIWDKVVLFKLQFWDTSESSIKKYNHILPVCKDKVDAICSVFSFDDSSSFNDIPYLMNTMATVKGKPANIVIGTKFKPWSSSTINETQIKDFEDKWKVKVIKVDANKLSARSEIFDCSYQLNAICNILWNRDKEFISKLMGQV</sequence>
<evidence type="ECO:0000256" key="6">
    <source>
        <dbReference type="ARBA" id="ARBA00022490"/>
    </source>
</evidence>
<dbReference type="GO" id="GO:0015031">
    <property type="term" value="P:protein transport"/>
    <property type="evidence" value="ECO:0007669"/>
    <property type="project" value="UniProtKB-KW"/>
</dbReference>
<keyword evidence="4" id="KW-0813">Transport</keyword>
<keyword evidence="15" id="KW-1185">Reference proteome</keyword>
<dbReference type="Pfam" id="PF00071">
    <property type="entry name" value="Ras"/>
    <property type="match status" value="1"/>
</dbReference>
<dbReference type="PROSITE" id="PS51419">
    <property type="entry name" value="RAB"/>
    <property type="match status" value="1"/>
</dbReference>